<sequence>MNSYLINKFGKEKTSQFLREEGVKPLTNRVGKSLTSFIAFPQRGNEGSSKWKGNLSPKVTEALLKFIIDYKKYYNENSDVKVIDAMAGSGSLKLLCNRLDISCSSYDLNPNYQHGIGGWNAVVDELPESADIIHVHPPYYNAITYSGNVWGHHPHPDDLSRCNSYDEFIHKLNVANQKLYLSLRKGGRLIVTVGDVRKNGKFYSIQNDMAKLGKLESFIVKAQYNCSSDNKTYKKPFIPIVTEYVMVFMKEKPFIVHFSCTKHAVVDIRKSSNVTWYQLIKDTFEYLGGSASLNSLNEVLANTKKAKNNSHFKDRIRATISENNDFVRVRRGFYKLIYAAN</sequence>
<keyword evidence="1" id="KW-0614">Plasmid</keyword>
<keyword evidence="1" id="KW-0489">Methyltransferase</keyword>
<gene>
    <name evidence="1" type="ORF">HZI73_26080</name>
</gene>
<dbReference type="InterPro" id="IPR029063">
    <property type="entry name" value="SAM-dependent_MTases_sf"/>
</dbReference>
<dbReference type="Proteomes" id="UP000683246">
    <property type="component" value="Plasmid pVpro"/>
</dbReference>
<accession>A0A8J8MRA9</accession>
<name>A0A8J8MRA9_9FIRM</name>
<organism evidence="1 2">
    <name type="scientific">Vallitalea pronyensis</name>
    <dbReference type="NCBI Taxonomy" id="1348613"/>
    <lineage>
        <taxon>Bacteria</taxon>
        <taxon>Bacillati</taxon>
        <taxon>Bacillota</taxon>
        <taxon>Clostridia</taxon>
        <taxon>Lachnospirales</taxon>
        <taxon>Vallitaleaceae</taxon>
        <taxon>Vallitalea</taxon>
    </lineage>
</organism>
<keyword evidence="1" id="KW-0808">Transferase</keyword>
<dbReference type="GO" id="GO:0032259">
    <property type="term" value="P:methylation"/>
    <property type="evidence" value="ECO:0007669"/>
    <property type="project" value="UniProtKB-KW"/>
</dbReference>
<proteinExistence type="predicted"/>
<dbReference type="GO" id="GO:0008168">
    <property type="term" value="F:methyltransferase activity"/>
    <property type="evidence" value="ECO:0007669"/>
    <property type="project" value="UniProtKB-KW"/>
</dbReference>
<dbReference type="SUPFAM" id="SSF53335">
    <property type="entry name" value="S-adenosyl-L-methionine-dependent methyltransferases"/>
    <property type="match status" value="1"/>
</dbReference>
<dbReference type="Gene3D" id="3.40.50.150">
    <property type="entry name" value="Vaccinia Virus protein VP39"/>
    <property type="match status" value="1"/>
</dbReference>
<evidence type="ECO:0000313" key="1">
    <source>
        <dbReference type="EMBL" id="QUI25953.1"/>
    </source>
</evidence>
<keyword evidence="2" id="KW-1185">Reference proteome</keyword>
<dbReference type="EMBL" id="CP058650">
    <property type="protein sequence ID" value="QUI25953.1"/>
    <property type="molecule type" value="Genomic_DNA"/>
</dbReference>
<evidence type="ECO:0000313" key="2">
    <source>
        <dbReference type="Proteomes" id="UP000683246"/>
    </source>
</evidence>
<dbReference type="KEGG" id="vpy:HZI73_26080"/>
<protein>
    <submittedName>
        <fullName evidence="1">SAM-dependent methyltransferase</fullName>
    </submittedName>
</protein>
<geneLocation type="plasmid" evidence="1 2">
    <name>pVpro</name>
</geneLocation>
<reference evidence="1" key="1">
    <citation type="submission" date="2020-07" db="EMBL/GenBank/DDBJ databases">
        <title>Vallitalea pronyensis genome.</title>
        <authorList>
            <person name="Postec A."/>
        </authorList>
    </citation>
    <scope>NUCLEOTIDE SEQUENCE</scope>
    <source>
        <strain evidence="1">FatNI3</strain>
        <plasmid evidence="1">pVpro</plasmid>
    </source>
</reference>
<dbReference type="AlphaFoldDB" id="A0A8J8MRA9"/>